<proteinExistence type="predicted"/>
<evidence type="ECO:0000313" key="2">
    <source>
        <dbReference type="EMBL" id="MDR6941411.1"/>
    </source>
</evidence>
<feature type="domain" description="DUF5655" evidence="1">
    <location>
        <begin position="27"/>
        <end position="132"/>
    </location>
</feature>
<gene>
    <name evidence="2" type="ORF">J2W55_001239</name>
</gene>
<evidence type="ECO:0000259" key="1">
    <source>
        <dbReference type="Pfam" id="PF18899"/>
    </source>
</evidence>
<sequence length="133" mass="15388">MSWTCPKCERELPKPEQRHYCARVSLDSLFAGRPAELVVVFDKILAEVADWEGVLVGTTPNCIVFTRRLTFLVIRPMKKELDIKFYSKVPHPEKPVLKSVASGNKYENHIRIALLDDLRPALFIYLRESYQLL</sequence>
<organism evidence="2 3">
    <name type="scientific">Mucilaginibacter pocheonensis</name>
    <dbReference type="NCBI Taxonomy" id="398050"/>
    <lineage>
        <taxon>Bacteria</taxon>
        <taxon>Pseudomonadati</taxon>
        <taxon>Bacteroidota</taxon>
        <taxon>Sphingobacteriia</taxon>
        <taxon>Sphingobacteriales</taxon>
        <taxon>Sphingobacteriaceae</taxon>
        <taxon>Mucilaginibacter</taxon>
    </lineage>
</organism>
<dbReference type="Pfam" id="PF18899">
    <property type="entry name" value="DUF5655"/>
    <property type="match status" value="1"/>
</dbReference>
<dbReference type="InterPro" id="IPR043714">
    <property type="entry name" value="DUF5655"/>
</dbReference>
<dbReference type="RefSeq" id="WP_310093124.1">
    <property type="nucleotide sequence ID" value="NZ_JAVDUU010000001.1"/>
</dbReference>
<accession>A0ABU1T853</accession>
<dbReference type="EMBL" id="JAVDUU010000001">
    <property type="protein sequence ID" value="MDR6941411.1"/>
    <property type="molecule type" value="Genomic_DNA"/>
</dbReference>
<keyword evidence="3" id="KW-1185">Reference proteome</keyword>
<name>A0ABU1T853_9SPHI</name>
<reference evidence="2 3" key="1">
    <citation type="submission" date="2023-07" db="EMBL/GenBank/DDBJ databases">
        <title>Sorghum-associated microbial communities from plants grown in Nebraska, USA.</title>
        <authorList>
            <person name="Schachtman D."/>
        </authorList>
    </citation>
    <scope>NUCLEOTIDE SEQUENCE [LARGE SCALE GENOMIC DNA]</scope>
    <source>
        <strain evidence="2 3">3262</strain>
    </source>
</reference>
<protein>
    <recommendedName>
        <fullName evidence="1">DUF5655 domain-containing protein</fullName>
    </recommendedName>
</protein>
<evidence type="ECO:0000313" key="3">
    <source>
        <dbReference type="Proteomes" id="UP001247620"/>
    </source>
</evidence>
<comment type="caution">
    <text evidence="2">The sequence shown here is derived from an EMBL/GenBank/DDBJ whole genome shotgun (WGS) entry which is preliminary data.</text>
</comment>
<dbReference type="Proteomes" id="UP001247620">
    <property type="component" value="Unassembled WGS sequence"/>
</dbReference>